<keyword evidence="4 11" id="KW-0808">Transferase</keyword>
<dbReference type="InterPro" id="IPR012549">
    <property type="entry name" value="EptA-like_N"/>
</dbReference>
<feature type="transmembrane region" description="Helical" evidence="8">
    <location>
        <begin position="15"/>
        <end position="33"/>
    </location>
</feature>
<dbReference type="KEGG" id="clap:NCTC11466_02584"/>
<evidence type="ECO:0000256" key="5">
    <source>
        <dbReference type="ARBA" id="ARBA00022692"/>
    </source>
</evidence>
<dbReference type="SUPFAM" id="SSF53649">
    <property type="entry name" value="Alkaline phosphatase-like"/>
    <property type="match status" value="1"/>
</dbReference>
<dbReference type="GO" id="GO:0016776">
    <property type="term" value="F:phosphotransferase activity, phosphate group as acceptor"/>
    <property type="evidence" value="ECO:0007669"/>
    <property type="project" value="TreeGrafter"/>
</dbReference>
<evidence type="ECO:0000256" key="2">
    <source>
        <dbReference type="ARBA" id="ARBA00022475"/>
    </source>
</evidence>
<dbReference type="EC" id="2.7.-.-" evidence="11"/>
<dbReference type="InterPro" id="IPR058130">
    <property type="entry name" value="PEA_transf_C"/>
</dbReference>
<dbReference type="AlphaFoldDB" id="A0A447V353"/>
<evidence type="ECO:0000313" key="11">
    <source>
        <dbReference type="EMBL" id="VEB98275.1"/>
    </source>
</evidence>
<evidence type="ECO:0000256" key="8">
    <source>
        <dbReference type="SAM" id="Phobius"/>
    </source>
</evidence>
<dbReference type="Gene3D" id="3.40.720.10">
    <property type="entry name" value="Alkaline Phosphatase, subunit A"/>
    <property type="match status" value="1"/>
</dbReference>
<sequence length="545" mass="61193">MATMNFLKKLQCNDAQYNLCCAFFFTLINALFIHRSWKLIAPASLHSWLFAASVPVVLFCAWLTIFSVVNLPWLRKPALVLLVIGCAASNYFMFTYGAVIDKNMMVNVFETNSQEAAALVTPQLVSWLALAGIVPALLLVLVKVQPARWWHTVLTRLVSILAGLLVIILIAALFYKDYASLFRNNKGVVKMVTPANYISALSRYSKERWFAGDQMLIKIGEDAQKGAVIRQQPKKTLVVLVVGEASRAENYSLGGYGRETNPQLKKQGVIYFHNASSCGTETAVSVPCMFSDMPRKSYDADLARHQEGLLDVLAHAGVNVLWRDNDGGCKGACDRVPHTDMTQWKLDVYCKDGACIDDVLLHRLDNVMEGLRQDTVIVLHLMGSHGPAYYQRYPDTFRRFTPTCDSNQIQDCSREALVNTYDNTLLHTDDVLSRTIDKLKQHQDKLNTALIYLADHGESLGESGIYLHGTPYMLAPSQQTHIPLLFWLSQDYRQNFALDSDCLAHKAASDPVSQDNLFSTLLGMMNIRSQVYQRDMDILANCRKE</sequence>
<protein>
    <submittedName>
        <fullName evidence="11">Phosphoethanolamine transferase eptA</fullName>
        <ecNumber evidence="11">2.7.-.-</ecNumber>
    </submittedName>
</protein>
<keyword evidence="7 8" id="KW-0472">Membrane</keyword>
<dbReference type="PANTHER" id="PTHR30443:SF0">
    <property type="entry name" value="PHOSPHOETHANOLAMINE TRANSFERASE EPTA"/>
    <property type="match status" value="1"/>
</dbReference>
<dbReference type="NCBIfam" id="NF008619">
    <property type="entry name" value="PRK11598.1"/>
    <property type="match status" value="1"/>
</dbReference>
<dbReference type="GO" id="GO:0009244">
    <property type="term" value="P:lipopolysaccharide core region biosynthetic process"/>
    <property type="evidence" value="ECO:0007669"/>
    <property type="project" value="TreeGrafter"/>
</dbReference>
<name>A0A447V353_9ENTR</name>
<dbReference type="InterPro" id="IPR017850">
    <property type="entry name" value="Alkaline_phosphatase_core_sf"/>
</dbReference>
<feature type="domain" description="Phosphoethanolamine transferase N-terminal" evidence="10">
    <location>
        <begin position="58"/>
        <end position="207"/>
    </location>
</feature>
<keyword evidence="2" id="KW-1003">Cell membrane</keyword>
<dbReference type="Pfam" id="PF00884">
    <property type="entry name" value="Sulfatase"/>
    <property type="match status" value="1"/>
</dbReference>
<organism evidence="11 12">
    <name type="scientific">Cedecea lapagei</name>
    <dbReference type="NCBI Taxonomy" id="158823"/>
    <lineage>
        <taxon>Bacteria</taxon>
        <taxon>Pseudomonadati</taxon>
        <taxon>Pseudomonadota</taxon>
        <taxon>Gammaproteobacteria</taxon>
        <taxon>Enterobacterales</taxon>
        <taxon>Enterobacteriaceae</taxon>
        <taxon>Cedecea</taxon>
    </lineage>
</organism>
<feature type="transmembrane region" description="Helical" evidence="8">
    <location>
        <begin position="154"/>
        <end position="175"/>
    </location>
</feature>
<evidence type="ECO:0000256" key="1">
    <source>
        <dbReference type="ARBA" id="ARBA00004429"/>
    </source>
</evidence>
<accession>A0A447V353</accession>
<keyword evidence="12" id="KW-1185">Reference proteome</keyword>
<evidence type="ECO:0000259" key="10">
    <source>
        <dbReference type="Pfam" id="PF08019"/>
    </source>
</evidence>
<evidence type="ECO:0000256" key="3">
    <source>
        <dbReference type="ARBA" id="ARBA00022519"/>
    </source>
</evidence>
<evidence type="ECO:0000259" key="9">
    <source>
        <dbReference type="Pfam" id="PF00884"/>
    </source>
</evidence>
<comment type="subcellular location">
    <subcellularLocation>
        <location evidence="1">Cell inner membrane</location>
        <topology evidence="1">Multi-pass membrane protein</topology>
    </subcellularLocation>
</comment>
<gene>
    <name evidence="11" type="primary">eptA</name>
    <name evidence="11" type="ORF">NCTC11466_02584</name>
</gene>
<dbReference type="GO" id="GO:0005886">
    <property type="term" value="C:plasma membrane"/>
    <property type="evidence" value="ECO:0007669"/>
    <property type="project" value="UniProtKB-SubCell"/>
</dbReference>
<dbReference type="InterPro" id="IPR040423">
    <property type="entry name" value="PEA_transferase"/>
</dbReference>
<dbReference type="Pfam" id="PF08019">
    <property type="entry name" value="EptA_B_N"/>
    <property type="match status" value="1"/>
</dbReference>
<feature type="transmembrane region" description="Helical" evidence="8">
    <location>
        <begin position="45"/>
        <end position="66"/>
    </location>
</feature>
<dbReference type="PANTHER" id="PTHR30443">
    <property type="entry name" value="INNER MEMBRANE PROTEIN"/>
    <property type="match status" value="1"/>
</dbReference>
<evidence type="ECO:0000256" key="7">
    <source>
        <dbReference type="ARBA" id="ARBA00023136"/>
    </source>
</evidence>
<dbReference type="CDD" id="cd16017">
    <property type="entry name" value="LptA"/>
    <property type="match status" value="1"/>
</dbReference>
<keyword evidence="6 8" id="KW-1133">Transmembrane helix</keyword>
<dbReference type="NCBIfam" id="NF028537">
    <property type="entry name" value="P_eth_NH2_trans"/>
    <property type="match status" value="1"/>
</dbReference>
<dbReference type="InterPro" id="IPR000917">
    <property type="entry name" value="Sulfatase_N"/>
</dbReference>
<evidence type="ECO:0000256" key="4">
    <source>
        <dbReference type="ARBA" id="ARBA00022679"/>
    </source>
</evidence>
<dbReference type="EMBL" id="LR134201">
    <property type="protein sequence ID" value="VEB98275.1"/>
    <property type="molecule type" value="Genomic_DNA"/>
</dbReference>
<reference evidence="11 12" key="1">
    <citation type="submission" date="2018-12" db="EMBL/GenBank/DDBJ databases">
        <authorList>
            <consortium name="Pathogen Informatics"/>
        </authorList>
    </citation>
    <scope>NUCLEOTIDE SEQUENCE [LARGE SCALE GENOMIC DNA]</scope>
    <source>
        <strain evidence="11 12">NCTC11466</strain>
    </source>
</reference>
<feature type="transmembrane region" description="Helical" evidence="8">
    <location>
        <begin position="120"/>
        <end position="142"/>
    </location>
</feature>
<dbReference type="Proteomes" id="UP000274122">
    <property type="component" value="Chromosome"/>
</dbReference>
<proteinExistence type="predicted"/>
<evidence type="ECO:0000313" key="12">
    <source>
        <dbReference type="Proteomes" id="UP000274122"/>
    </source>
</evidence>
<feature type="transmembrane region" description="Helical" evidence="8">
    <location>
        <begin position="78"/>
        <end position="100"/>
    </location>
</feature>
<feature type="domain" description="Sulfatase N-terminal" evidence="9">
    <location>
        <begin position="237"/>
        <end position="527"/>
    </location>
</feature>
<keyword evidence="5 8" id="KW-0812">Transmembrane</keyword>
<keyword evidence="3" id="KW-0997">Cell inner membrane</keyword>
<evidence type="ECO:0000256" key="6">
    <source>
        <dbReference type="ARBA" id="ARBA00022989"/>
    </source>
</evidence>